<dbReference type="Pfam" id="PF19026">
    <property type="entry name" value="UBA_HYPK"/>
    <property type="match status" value="1"/>
</dbReference>
<feature type="domain" description="NAC-A/B" evidence="1">
    <location>
        <begin position="12"/>
        <end position="61"/>
    </location>
</feature>
<organism evidence="3 4">
    <name type="scientific">Vittaforma corneae (strain ATCC 50505)</name>
    <name type="common">Microsporidian parasite</name>
    <name type="synonym">Nosema corneum</name>
    <dbReference type="NCBI Taxonomy" id="993615"/>
    <lineage>
        <taxon>Eukaryota</taxon>
        <taxon>Fungi</taxon>
        <taxon>Fungi incertae sedis</taxon>
        <taxon>Microsporidia</taxon>
        <taxon>Nosematidae</taxon>
        <taxon>Vittaforma</taxon>
    </lineage>
</organism>
<evidence type="ECO:0000259" key="1">
    <source>
        <dbReference type="Pfam" id="PF01849"/>
    </source>
</evidence>
<dbReference type="HOGENOM" id="CLU_1628321_0_0_1"/>
<dbReference type="AlphaFoldDB" id="L2GLB7"/>
<dbReference type="Gene3D" id="1.10.8.10">
    <property type="entry name" value="DNA helicase RuvA subunit, C-terminal domain"/>
    <property type="match status" value="1"/>
</dbReference>
<evidence type="ECO:0000313" key="3">
    <source>
        <dbReference type="EMBL" id="ELA41631.1"/>
    </source>
</evidence>
<gene>
    <name evidence="3" type="ORF">VICG_01379</name>
</gene>
<sequence>MCSRQLSQKELKLKDEFGKCGLEEMCITTATLSTSNTLFLVNKPALYKIKNTNSYLLFGDPVDYTTVLKQLQESSKDPETLKRMMEGESKVEEAEINGEANAKNDVEEISKKVEDVKIDSFEFKEDDITLIMSESNISREEAIKALSNANNDVIQALVNLNKQ</sequence>
<dbReference type="GeneID" id="19882090"/>
<keyword evidence="4" id="KW-1185">Reference proteome</keyword>
<reference evidence="4" key="1">
    <citation type="submission" date="2011-05" db="EMBL/GenBank/DDBJ databases">
        <title>The genome sequence of Vittaforma corneae strain ATCC 50505.</title>
        <authorList>
            <consortium name="The Broad Institute Genome Sequencing Platform"/>
            <person name="Cuomo C."/>
            <person name="Didier E."/>
            <person name="Bowers L."/>
            <person name="Young S.K."/>
            <person name="Zeng Q."/>
            <person name="Gargeya S."/>
            <person name="Fitzgerald M."/>
            <person name="Haas B."/>
            <person name="Abouelleil A."/>
            <person name="Alvarado L."/>
            <person name="Arachchi H.M."/>
            <person name="Berlin A."/>
            <person name="Chapman S.B."/>
            <person name="Gearin G."/>
            <person name="Goldberg J."/>
            <person name="Griggs A."/>
            <person name="Gujja S."/>
            <person name="Hansen M."/>
            <person name="Heiman D."/>
            <person name="Howarth C."/>
            <person name="Larimer J."/>
            <person name="Lui A."/>
            <person name="MacDonald P.J.P."/>
            <person name="McCowen C."/>
            <person name="Montmayeur A."/>
            <person name="Murphy C."/>
            <person name="Neiman D."/>
            <person name="Pearson M."/>
            <person name="Priest M."/>
            <person name="Roberts A."/>
            <person name="Saif S."/>
            <person name="Shea T."/>
            <person name="Sisk P."/>
            <person name="Stolte C."/>
            <person name="Sykes S."/>
            <person name="Wortman J."/>
            <person name="Nusbaum C."/>
            <person name="Birren B."/>
        </authorList>
    </citation>
    <scope>NUCLEOTIDE SEQUENCE [LARGE SCALE GENOMIC DNA]</scope>
    <source>
        <strain evidence="4">ATCC 50505</strain>
    </source>
</reference>
<evidence type="ECO:0000259" key="2">
    <source>
        <dbReference type="Pfam" id="PF19026"/>
    </source>
</evidence>
<protein>
    <submittedName>
        <fullName evidence="3">Uncharacterized protein</fullName>
    </submittedName>
</protein>
<dbReference type="CDD" id="cd14278">
    <property type="entry name" value="UBA_NAC_like"/>
    <property type="match status" value="1"/>
</dbReference>
<dbReference type="RefSeq" id="XP_007604825.1">
    <property type="nucleotide sequence ID" value="XM_007604763.1"/>
</dbReference>
<evidence type="ECO:0000313" key="4">
    <source>
        <dbReference type="Proteomes" id="UP000011082"/>
    </source>
</evidence>
<dbReference type="InterPro" id="IPR044034">
    <property type="entry name" value="NAC-like_UBA"/>
</dbReference>
<feature type="domain" description="Nascent polypeptide-associated complex subunit alpha-like UBA" evidence="2">
    <location>
        <begin position="124"/>
        <end position="160"/>
    </location>
</feature>
<dbReference type="InterPro" id="IPR002715">
    <property type="entry name" value="Nas_poly-pep-assoc_cplx_dom"/>
</dbReference>
<name>L2GLB7_VITCO</name>
<dbReference type="FunCoup" id="L2GLB7">
    <property type="interactions" value="167"/>
</dbReference>
<dbReference type="OrthoDB" id="3169036at2759"/>
<dbReference type="STRING" id="993615.L2GLB7"/>
<accession>L2GLB7</accession>
<dbReference type="InParanoid" id="L2GLB7"/>
<dbReference type="VEuPathDB" id="MicrosporidiaDB:VICG_01379"/>
<dbReference type="Proteomes" id="UP000011082">
    <property type="component" value="Unassembled WGS sequence"/>
</dbReference>
<dbReference type="OMA" id="TDESHIH"/>
<proteinExistence type="predicted"/>
<dbReference type="EMBL" id="JH370141">
    <property type="protein sequence ID" value="ELA41631.1"/>
    <property type="molecule type" value="Genomic_DNA"/>
</dbReference>
<dbReference type="Pfam" id="PF01849">
    <property type="entry name" value="NAC"/>
    <property type="match status" value="1"/>
</dbReference>